<comment type="subcellular location">
    <subcellularLocation>
        <location evidence="1">Membrane</location>
        <topology evidence="1">Multi-pass membrane protein</topology>
    </subcellularLocation>
</comment>
<dbReference type="GO" id="GO:0016020">
    <property type="term" value="C:membrane"/>
    <property type="evidence" value="ECO:0007669"/>
    <property type="project" value="UniProtKB-SubCell"/>
</dbReference>
<evidence type="ECO:0000256" key="5">
    <source>
        <dbReference type="ARBA" id="ARBA00023136"/>
    </source>
</evidence>
<evidence type="ECO:0000256" key="1">
    <source>
        <dbReference type="ARBA" id="ARBA00004141"/>
    </source>
</evidence>
<feature type="transmembrane region" description="Helical" evidence="6">
    <location>
        <begin position="419"/>
        <end position="439"/>
    </location>
</feature>
<dbReference type="KEGG" id="mtw:CQW49_03385"/>
<keyword evidence="2" id="KW-0813">Transport</keyword>
<keyword evidence="3 6" id="KW-0812">Transmembrane</keyword>
<feature type="transmembrane region" description="Helical" evidence="6">
    <location>
        <begin position="71"/>
        <end position="91"/>
    </location>
</feature>
<dbReference type="Proteomes" id="UP000230709">
    <property type="component" value="Chromosome"/>
</dbReference>
<feature type="transmembrane region" description="Helical" evidence="6">
    <location>
        <begin position="127"/>
        <end position="156"/>
    </location>
</feature>
<dbReference type="STRING" id="595536.GCA_000178815_04483"/>
<proteinExistence type="predicted"/>
<dbReference type="EMBL" id="CP023737">
    <property type="protein sequence ID" value="ATQ67033.1"/>
    <property type="molecule type" value="Genomic_DNA"/>
</dbReference>
<accession>A0A2D2CWE7</accession>
<evidence type="ECO:0000256" key="3">
    <source>
        <dbReference type="ARBA" id="ARBA00022692"/>
    </source>
</evidence>
<evidence type="ECO:0000256" key="2">
    <source>
        <dbReference type="ARBA" id="ARBA00022448"/>
    </source>
</evidence>
<evidence type="ECO:0000313" key="8">
    <source>
        <dbReference type="Proteomes" id="UP000230709"/>
    </source>
</evidence>
<feature type="transmembrane region" description="Helical" evidence="6">
    <location>
        <begin position="103"/>
        <end position="121"/>
    </location>
</feature>
<dbReference type="Pfam" id="PF13520">
    <property type="entry name" value="AA_permease_2"/>
    <property type="match status" value="1"/>
</dbReference>
<keyword evidence="8" id="KW-1185">Reference proteome</keyword>
<name>A0A2D2CWE7_METT3</name>
<feature type="transmembrane region" description="Helical" evidence="6">
    <location>
        <begin position="267"/>
        <end position="289"/>
    </location>
</feature>
<organism evidence="7 8">
    <name type="scientific">Methylosinus trichosporium (strain ATCC 35070 / NCIMB 11131 / UNIQEM 75 / OB3b)</name>
    <dbReference type="NCBI Taxonomy" id="595536"/>
    <lineage>
        <taxon>Bacteria</taxon>
        <taxon>Pseudomonadati</taxon>
        <taxon>Pseudomonadota</taxon>
        <taxon>Alphaproteobacteria</taxon>
        <taxon>Hyphomicrobiales</taxon>
        <taxon>Methylocystaceae</taxon>
        <taxon>Methylosinus</taxon>
    </lineage>
</organism>
<feature type="transmembrane region" description="Helical" evidence="6">
    <location>
        <begin position="445"/>
        <end position="464"/>
    </location>
</feature>
<evidence type="ECO:0000313" key="7">
    <source>
        <dbReference type="EMBL" id="ATQ67033.1"/>
    </source>
</evidence>
<dbReference type="PIRSF" id="PIRSF006060">
    <property type="entry name" value="AA_transporter"/>
    <property type="match status" value="1"/>
</dbReference>
<dbReference type="GO" id="GO:0015171">
    <property type="term" value="F:amino acid transmembrane transporter activity"/>
    <property type="evidence" value="ECO:0007669"/>
    <property type="project" value="TreeGrafter"/>
</dbReference>
<evidence type="ECO:0000256" key="6">
    <source>
        <dbReference type="SAM" id="Phobius"/>
    </source>
</evidence>
<dbReference type="PANTHER" id="PTHR43243:SF4">
    <property type="entry name" value="CATIONIC AMINO ACID TRANSPORTER 4"/>
    <property type="match status" value="1"/>
</dbReference>
<keyword evidence="4 6" id="KW-1133">Transmembrane helix</keyword>
<keyword evidence="5 6" id="KW-0472">Membrane</keyword>
<feature type="transmembrane region" description="Helical" evidence="6">
    <location>
        <begin position="389"/>
        <end position="407"/>
    </location>
</feature>
<feature type="transmembrane region" description="Helical" evidence="6">
    <location>
        <begin position="226"/>
        <end position="247"/>
    </location>
</feature>
<dbReference type="InterPro" id="IPR002293">
    <property type="entry name" value="AA/rel_permease1"/>
</dbReference>
<feature type="transmembrane region" description="Helical" evidence="6">
    <location>
        <begin position="168"/>
        <end position="188"/>
    </location>
</feature>
<feature type="transmembrane region" description="Helical" evidence="6">
    <location>
        <begin position="40"/>
        <end position="65"/>
    </location>
</feature>
<dbReference type="Gene3D" id="1.20.1740.10">
    <property type="entry name" value="Amino acid/polyamine transporter I"/>
    <property type="match status" value="1"/>
</dbReference>
<sequence>MGNRMIRRDIGWRALTRVKPIETLFDESGAKSGLRRVLGLWQLTAIGLGGLIGVGIFVLTGVVAATQAGPAVSLSFVIAGVASAAAALCYAEFAGMIPAAGSAYTYAYAVLGELAAWIIGWDLLLEYALVVAVVSIGWSGYLQALLGQLGLALPLWASGAAGTGEGHIIDLAAILGALGVALLLVQRIEWGARFNAVMVLIKIAAVVLVVAAGLPHVRVENWTPFMPFGFGGVVEGAAVVFFAVFGYDTLTTAAEEAEDPQRQLPRAVLLSLAVALTLYIAMSFVLTGIARYDTLNNPAPVASAFAALGMRWTTLLVSIAAVAGIISVMLAFLLGCARICFAMSRDGLLPAWFSQAHPRYHTPHRPTLVIGALTAVVAGLFPIREVAELVNIGTLSAFVVICLSVIVMRHTRPEVPRSFRTPFSPATPLVGVGFSLWLLSKLPLIAWERFGLWMGLGLLLYFSYGRRHSRLAMRGRCGDAAG</sequence>
<feature type="transmembrane region" description="Helical" evidence="6">
    <location>
        <begin position="365"/>
        <end position="383"/>
    </location>
</feature>
<dbReference type="PANTHER" id="PTHR43243">
    <property type="entry name" value="INNER MEMBRANE TRANSPORTER YGJI-RELATED"/>
    <property type="match status" value="1"/>
</dbReference>
<dbReference type="AlphaFoldDB" id="A0A2D2CWE7"/>
<gene>
    <name evidence="7" type="ORF">CQW49_03385</name>
</gene>
<feature type="transmembrane region" description="Helical" evidence="6">
    <location>
        <begin position="194"/>
        <end position="214"/>
    </location>
</feature>
<protein>
    <submittedName>
        <fullName evidence="7">Amino acid permease</fullName>
    </submittedName>
</protein>
<reference evidence="8" key="1">
    <citation type="submission" date="2017-10" db="EMBL/GenBank/DDBJ databases">
        <title>Completed PacBio SMRT sequence of Methylosinus trichosporium OB3b reveals presence of a third large plasmid.</title>
        <authorList>
            <person name="Charles T.C."/>
            <person name="Lynch M.D.J."/>
            <person name="Heil J.R."/>
            <person name="Cheng J."/>
        </authorList>
    </citation>
    <scope>NUCLEOTIDE SEQUENCE [LARGE SCALE GENOMIC DNA]</scope>
    <source>
        <strain evidence="8">OB3b</strain>
    </source>
</reference>
<evidence type="ECO:0000256" key="4">
    <source>
        <dbReference type="ARBA" id="ARBA00022989"/>
    </source>
</evidence>